<accession>A0AAV4RGR7</accession>
<proteinExistence type="predicted"/>
<feature type="compositionally biased region" description="Polar residues" evidence="1">
    <location>
        <begin position="28"/>
        <end position="39"/>
    </location>
</feature>
<dbReference type="EMBL" id="BPLR01007804">
    <property type="protein sequence ID" value="GIY19896.1"/>
    <property type="molecule type" value="Genomic_DNA"/>
</dbReference>
<sequence>MTCRNNQEHLVSALICIHKNRRESFQHFTKGTSDNSSVRISRGGPLREPIPRPRGGSLRNPFQGVHQCRRFMLIQRDQRGRHCHARFFKGRQPLRTIGRRFRSAWQQWGKILSPSFHGDGEGVEGRRHPLRIAREKGQFRRRGTEAKRNVEDVILS</sequence>
<protein>
    <submittedName>
        <fullName evidence="2">Uncharacterized protein</fullName>
    </submittedName>
</protein>
<feature type="region of interest" description="Disordered" evidence="1">
    <location>
        <begin position="28"/>
        <end position="61"/>
    </location>
</feature>
<gene>
    <name evidence="2" type="ORF">CEXT_190231</name>
</gene>
<evidence type="ECO:0000313" key="2">
    <source>
        <dbReference type="EMBL" id="GIY19896.1"/>
    </source>
</evidence>
<keyword evidence="3" id="KW-1185">Reference proteome</keyword>
<comment type="caution">
    <text evidence="2">The sequence shown here is derived from an EMBL/GenBank/DDBJ whole genome shotgun (WGS) entry which is preliminary data.</text>
</comment>
<dbReference type="Proteomes" id="UP001054945">
    <property type="component" value="Unassembled WGS sequence"/>
</dbReference>
<evidence type="ECO:0000256" key="1">
    <source>
        <dbReference type="SAM" id="MobiDB-lite"/>
    </source>
</evidence>
<evidence type="ECO:0000313" key="3">
    <source>
        <dbReference type="Proteomes" id="UP001054945"/>
    </source>
</evidence>
<dbReference type="AlphaFoldDB" id="A0AAV4RGR7"/>
<name>A0AAV4RGR7_CAEEX</name>
<reference evidence="2 3" key="1">
    <citation type="submission" date="2021-06" db="EMBL/GenBank/DDBJ databases">
        <title>Caerostris extrusa draft genome.</title>
        <authorList>
            <person name="Kono N."/>
            <person name="Arakawa K."/>
        </authorList>
    </citation>
    <scope>NUCLEOTIDE SEQUENCE [LARGE SCALE GENOMIC DNA]</scope>
</reference>
<organism evidence="2 3">
    <name type="scientific">Caerostris extrusa</name>
    <name type="common">Bark spider</name>
    <name type="synonym">Caerostris bankana</name>
    <dbReference type="NCBI Taxonomy" id="172846"/>
    <lineage>
        <taxon>Eukaryota</taxon>
        <taxon>Metazoa</taxon>
        <taxon>Ecdysozoa</taxon>
        <taxon>Arthropoda</taxon>
        <taxon>Chelicerata</taxon>
        <taxon>Arachnida</taxon>
        <taxon>Araneae</taxon>
        <taxon>Araneomorphae</taxon>
        <taxon>Entelegynae</taxon>
        <taxon>Araneoidea</taxon>
        <taxon>Araneidae</taxon>
        <taxon>Caerostris</taxon>
    </lineage>
</organism>